<evidence type="ECO:0000313" key="1">
    <source>
        <dbReference type="EMBL" id="KAG8199363.1"/>
    </source>
</evidence>
<organism evidence="1 2">
    <name type="scientific">Oedothorax gibbosus</name>
    <dbReference type="NCBI Taxonomy" id="931172"/>
    <lineage>
        <taxon>Eukaryota</taxon>
        <taxon>Metazoa</taxon>
        <taxon>Ecdysozoa</taxon>
        <taxon>Arthropoda</taxon>
        <taxon>Chelicerata</taxon>
        <taxon>Arachnida</taxon>
        <taxon>Araneae</taxon>
        <taxon>Araneomorphae</taxon>
        <taxon>Entelegynae</taxon>
        <taxon>Araneoidea</taxon>
        <taxon>Linyphiidae</taxon>
        <taxon>Erigoninae</taxon>
        <taxon>Oedothorax</taxon>
    </lineage>
</organism>
<proteinExistence type="predicted"/>
<sequence length="116" mass="13805">MKHLIHNLYIHQPNKKKPDLTCNQKANNTKPSSHWIPCNILNPHQTSIITAIHSALKAQMRQRKLHSYSGQVQFENEMFYYRFQLPYRCVMRSRVALTLDHKIKRRSYCVSQRDAL</sequence>
<evidence type="ECO:0000313" key="2">
    <source>
        <dbReference type="Proteomes" id="UP000827092"/>
    </source>
</evidence>
<comment type="caution">
    <text evidence="1">The sequence shown here is derived from an EMBL/GenBank/DDBJ whole genome shotgun (WGS) entry which is preliminary data.</text>
</comment>
<reference evidence="1 2" key="1">
    <citation type="journal article" date="2022" name="Nat. Ecol. Evol.">
        <title>A masculinizing supergene underlies an exaggerated male reproductive morph in a spider.</title>
        <authorList>
            <person name="Hendrickx F."/>
            <person name="De Corte Z."/>
            <person name="Sonet G."/>
            <person name="Van Belleghem S.M."/>
            <person name="Kostlbacher S."/>
            <person name="Vangestel C."/>
        </authorList>
    </citation>
    <scope>NUCLEOTIDE SEQUENCE [LARGE SCALE GENOMIC DNA]</scope>
    <source>
        <strain evidence="1">W744_W776</strain>
    </source>
</reference>
<dbReference type="EMBL" id="JAFNEN010000028">
    <property type="protein sequence ID" value="KAG8199363.1"/>
    <property type="molecule type" value="Genomic_DNA"/>
</dbReference>
<accession>A0AAV6VSZ1</accession>
<keyword evidence="2" id="KW-1185">Reference proteome</keyword>
<gene>
    <name evidence="1" type="ORF">JTE90_011823</name>
</gene>
<dbReference type="AlphaFoldDB" id="A0AAV6VSZ1"/>
<dbReference type="Proteomes" id="UP000827092">
    <property type="component" value="Unassembled WGS sequence"/>
</dbReference>
<name>A0AAV6VSZ1_9ARAC</name>
<protein>
    <submittedName>
        <fullName evidence="1">Uncharacterized protein</fullName>
    </submittedName>
</protein>